<dbReference type="Proteomes" id="UP001238088">
    <property type="component" value="Unassembled WGS sequence"/>
</dbReference>
<name>A0ABU0AI98_9BACI</name>
<evidence type="ECO:0000313" key="1">
    <source>
        <dbReference type="EMBL" id="MDQ0270168.1"/>
    </source>
</evidence>
<dbReference type="EMBL" id="JAUSUB010000007">
    <property type="protein sequence ID" value="MDQ0270168.1"/>
    <property type="molecule type" value="Genomic_DNA"/>
</dbReference>
<evidence type="ECO:0000313" key="2">
    <source>
        <dbReference type="Proteomes" id="UP001238088"/>
    </source>
</evidence>
<keyword evidence="2" id="KW-1185">Reference proteome</keyword>
<sequence>MILYTMMPHELVYQAEGQEFDRQRVIDHNGVPLLVEMVEGSDCRVLQIMSSDPNDFLNETLTPGTKITLS</sequence>
<dbReference type="InterPro" id="IPR025619">
    <property type="entry name" value="YlzJ"/>
</dbReference>
<dbReference type="RefSeq" id="WP_307474353.1">
    <property type="nucleotide sequence ID" value="NZ_JAUSUB010000007.1"/>
</dbReference>
<reference evidence="1 2" key="1">
    <citation type="submission" date="2023-07" db="EMBL/GenBank/DDBJ databases">
        <title>Genomic Encyclopedia of Type Strains, Phase IV (KMG-IV): sequencing the most valuable type-strain genomes for metagenomic binning, comparative biology and taxonomic classification.</title>
        <authorList>
            <person name="Goeker M."/>
        </authorList>
    </citation>
    <scope>NUCLEOTIDE SEQUENCE [LARGE SCALE GENOMIC DNA]</scope>
    <source>
        <strain evidence="1 2">DSM 23494</strain>
    </source>
</reference>
<dbReference type="Pfam" id="PF14035">
    <property type="entry name" value="YlzJ"/>
    <property type="match status" value="1"/>
</dbReference>
<comment type="caution">
    <text evidence="1">The sequence shown here is derived from an EMBL/GenBank/DDBJ whole genome shotgun (WGS) entry which is preliminary data.</text>
</comment>
<accession>A0ABU0AI98</accession>
<proteinExistence type="predicted"/>
<organism evidence="1 2">
    <name type="scientific">Cytobacillus purgationiresistens</name>
    <dbReference type="NCBI Taxonomy" id="863449"/>
    <lineage>
        <taxon>Bacteria</taxon>
        <taxon>Bacillati</taxon>
        <taxon>Bacillota</taxon>
        <taxon>Bacilli</taxon>
        <taxon>Bacillales</taxon>
        <taxon>Bacillaceae</taxon>
        <taxon>Cytobacillus</taxon>
    </lineage>
</organism>
<gene>
    <name evidence="1" type="ORF">J2S17_002043</name>
</gene>
<protein>
    <submittedName>
        <fullName evidence="1">Uncharacterized protein</fullName>
    </submittedName>
</protein>